<reference evidence="2" key="2">
    <citation type="submission" date="2023-06" db="EMBL/GenBank/DDBJ databases">
        <authorList>
            <consortium name="Lawrence Berkeley National Laboratory"/>
            <person name="Mondo S.J."/>
            <person name="Hensen N."/>
            <person name="Bonometti L."/>
            <person name="Westerberg I."/>
            <person name="Brannstrom I.O."/>
            <person name="Guillou S."/>
            <person name="Cros-Aarteil S."/>
            <person name="Calhoun S."/>
            <person name="Haridas S."/>
            <person name="Kuo A."/>
            <person name="Pangilinan J."/>
            <person name="Riley R."/>
            <person name="Labutti K."/>
            <person name="Andreopoulos B."/>
            <person name="Lipzen A."/>
            <person name="Chen C."/>
            <person name="Yanf M."/>
            <person name="Daum C."/>
            <person name="Ng V."/>
            <person name="Clum A."/>
            <person name="Steindorff A."/>
            <person name="Ohm R."/>
            <person name="Martin F."/>
            <person name="Silar P."/>
            <person name="Natvig D."/>
            <person name="Lalanne C."/>
            <person name="Gautier V."/>
            <person name="Ament-Velasquez S.L."/>
            <person name="Kruys A."/>
            <person name="Hutchinson M.I."/>
            <person name="Powell A.J."/>
            <person name="Barry K."/>
            <person name="Miller A.N."/>
            <person name="Grigoriev I.V."/>
            <person name="Debuchy R."/>
            <person name="Gladieux P."/>
            <person name="Thoren M.H."/>
            <person name="Johannesson H."/>
        </authorList>
    </citation>
    <scope>NUCLEOTIDE SEQUENCE</scope>
    <source>
        <strain evidence="2">CBS 333.67</strain>
    </source>
</reference>
<dbReference type="GeneID" id="87885874"/>
<dbReference type="RefSeq" id="XP_062720087.1">
    <property type="nucleotide sequence ID" value="XM_062867045.1"/>
</dbReference>
<dbReference type="Proteomes" id="UP001273166">
    <property type="component" value="Unassembled WGS sequence"/>
</dbReference>
<comment type="caution">
    <text evidence="2">The sequence shown here is derived from an EMBL/GenBank/DDBJ whole genome shotgun (WGS) entry which is preliminary data.</text>
</comment>
<evidence type="ECO:0000313" key="3">
    <source>
        <dbReference type="Proteomes" id="UP001273166"/>
    </source>
</evidence>
<protein>
    <submittedName>
        <fullName evidence="2">Uncharacterized protein</fullName>
    </submittedName>
</protein>
<organism evidence="2 3">
    <name type="scientific">Chaetomium strumarium</name>
    <dbReference type="NCBI Taxonomy" id="1170767"/>
    <lineage>
        <taxon>Eukaryota</taxon>
        <taxon>Fungi</taxon>
        <taxon>Dikarya</taxon>
        <taxon>Ascomycota</taxon>
        <taxon>Pezizomycotina</taxon>
        <taxon>Sordariomycetes</taxon>
        <taxon>Sordariomycetidae</taxon>
        <taxon>Sordariales</taxon>
        <taxon>Chaetomiaceae</taxon>
        <taxon>Chaetomium</taxon>
    </lineage>
</organism>
<evidence type="ECO:0000313" key="2">
    <source>
        <dbReference type="EMBL" id="KAK3304307.1"/>
    </source>
</evidence>
<reference evidence="2" key="1">
    <citation type="journal article" date="2023" name="Mol. Phylogenet. Evol.">
        <title>Genome-scale phylogeny and comparative genomics of the fungal order Sordariales.</title>
        <authorList>
            <person name="Hensen N."/>
            <person name="Bonometti L."/>
            <person name="Westerberg I."/>
            <person name="Brannstrom I.O."/>
            <person name="Guillou S."/>
            <person name="Cros-Aarteil S."/>
            <person name="Calhoun S."/>
            <person name="Haridas S."/>
            <person name="Kuo A."/>
            <person name="Mondo S."/>
            <person name="Pangilinan J."/>
            <person name="Riley R."/>
            <person name="LaButti K."/>
            <person name="Andreopoulos B."/>
            <person name="Lipzen A."/>
            <person name="Chen C."/>
            <person name="Yan M."/>
            <person name="Daum C."/>
            <person name="Ng V."/>
            <person name="Clum A."/>
            <person name="Steindorff A."/>
            <person name="Ohm R.A."/>
            <person name="Martin F."/>
            <person name="Silar P."/>
            <person name="Natvig D.O."/>
            <person name="Lalanne C."/>
            <person name="Gautier V."/>
            <person name="Ament-Velasquez S.L."/>
            <person name="Kruys A."/>
            <person name="Hutchinson M.I."/>
            <person name="Powell A.J."/>
            <person name="Barry K."/>
            <person name="Miller A.N."/>
            <person name="Grigoriev I.V."/>
            <person name="Debuchy R."/>
            <person name="Gladieux P."/>
            <person name="Hiltunen Thoren M."/>
            <person name="Johannesson H."/>
        </authorList>
    </citation>
    <scope>NUCLEOTIDE SEQUENCE</scope>
    <source>
        <strain evidence="2">CBS 333.67</strain>
    </source>
</reference>
<dbReference type="AlphaFoldDB" id="A0AAJ0M0C1"/>
<accession>A0AAJ0M0C1</accession>
<proteinExistence type="predicted"/>
<feature type="region of interest" description="Disordered" evidence="1">
    <location>
        <begin position="1"/>
        <end position="22"/>
    </location>
</feature>
<name>A0AAJ0M0C1_9PEZI</name>
<gene>
    <name evidence="2" type="ORF">B0T15DRAFT_494777</name>
</gene>
<evidence type="ECO:0000256" key="1">
    <source>
        <dbReference type="SAM" id="MobiDB-lite"/>
    </source>
</evidence>
<dbReference type="EMBL" id="JAUDZG010000005">
    <property type="protein sequence ID" value="KAK3304307.1"/>
    <property type="molecule type" value="Genomic_DNA"/>
</dbReference>
<keyword evidence="3" id="KW-1185">Reference proteome</keyword>
<sequence>MASQGPHPQDCLPAPAKASGAMTSPVGWNSPFELPLPDDPQYGLEAWVARKKEMACDGKPDNGPPPTWQQCAQQHLWMWQAKVEHGLLDYPSDESGLIPEAQTSLIGRWAEVLRGLKRAHNEWKKRWFQAYGYWALRLCTKSQLAALLGVPINRLPRHPNFGSMVAATLHIPLTKISEYRARDYDKQRWRWINRWEIFKNRRHPHKQQWRRQDKMRPLERPQYLRERQLLRHEEQHLRNPEGEYLDLEVVRQLGLQEAKQQQEIETIIDQLKSLEELDEWDRREASQTK</sequence>